<accession>A0A382ENA9</accession>
<dbReference type="EMBL" id="UINC01045096">
    <property type="protein sequence ID" value="SVB51433.1"/>
    <property type="molecule type" value="Genomic_DNA"/>
</dbReference>
<name>A0A382ENA9_9ZZZZ</name>
<reference evidence="1" key="1">
    <citation type="submission" date="2018-05" db="EMBL/GenBank/DDBJ databases">
        <authorList>
            <person name="Lanie J.A."/>
            <person name="Ng W.-L."/>
            <person name="Kazmierczak K.M."/>
            <person name="Andrzejewski T.M."/>
            <person name="Davidsen T.M."/>
            <person name="Wayne K.J."/>
            <person name="Tettelin H."/>
            <person name="Glass J.I."/>
            <person name="Rusch D."/>
            <person name="Podicherti R."/>
            <person name="Tsui H.-C.T."/>
            <person name="Winkler M.E."/>
        </authorList>
    </citation>
    <scope>NUCLEOTIDE SEQUENCE</scope>
</reference>
<dbReference type="InterPro" id="IPR014729">
    <property type="entry name" value="Rossmann-like_a/b/a_fold"/>
</dbReference>
<dbReference type="AlphaFoldDB" id="A0A382ENA9"/>
<dbReference type="Gene3D" id="3.40.50.620">
    <property type="entry name" value="HUPs"/>
    <property type="match status" value="1"/>
</dbReference>
<sequence length="169" mass="18990">MNPPTLGHQKLVNTIQSQPGDHFLFLTHTQNAKTDPLAFAEKLFFTQQMFAGIKIGDPKVRTIIQAMQKLEQMGYTDITYVAGSDRVNEFRELLNKYNGQEYTFDSIKTVNAGTRDPDSQGVEGMSARMVRDLAARGDKIAFMKAIPGDRKLATMMYDKLRSKLNVPAI</sequence>
<evidence type="ECO:0008006" key="2">
    <source>
        <dbReference type="Google" id="ProtNLM"/>
    </source>
</evidence>
<protein>
    <recommendedName>
        <fullName evidence="2">Cytidyltransferase-like domain-containing protein</fullName>
    </recommendedName>
</protein>
<proteinExistence type="predicted"/>
<gene>
    <name evidence="1" type="ORF">METZ01_LOCUS204287</name>
</gene>
<evidence type="ECO:0000313" key="1">
    <source>
        <dbReference type="EMBL" id="SVB51433.1"/>
    </source>
</evidence>
<dbReference type="SUPFAM" id="SSF52374">
    <property type="entry name" value="Nucleotidylyl transferase"/>
    <property type="match status" value="1"/>
</dbReference>
<organism evidence="1">
    <name type="scientific">marine metagenome</name>
    <dbReference type="NCBI Taxonomy" id="408172"/>
    <lineage>
        <taxon>unclassified sequences</taxon>
        <taxon>metagenomes</taxon>
        <taxon>ecological metagenomes</taxon>
    </lineage>
</organism>